<proteinExistence type="predicted"/>
<dbReference type="RefSeq" id="WP_084289725.1">
    <property type="nucleotide sequence ID" value="NZ_FWYB01000006.1"/>
</dbReference>
<dbReference type="OrthoDB" id="8592800at2"/>
<accession>A0A1W2DAT2</accession>
<name>A0A1W2DAT2_9SPHI</name>
<sequence length="440" mass="48486">MLRTKNYSEETDVLEIENGLELNQEIRNIQQMWDAAIALQKAGAYDTEAMYKIYKNMNPKLTFQDIANVCSGVYADTYWSNIFMDPALLAKSLVQGLGLDLGTANTIAGIAISQWRGVLSRKNINDTGVIPTQGDYSQSIDIVCNQNTQLDTDQVIEQWNNQFWQMPQVGKNYIYARCANTNFLGEITTPQVQMFYSTGGFNQPPTAWTQCFTAKNGAAIGDVVLEGGKPGPLGAGIRGVSEAFMLNPTSTQHICVISAITSDFFAKNNPLKITLGNWNSSTYITHNGASAWHNFDPQIKTEDQLSFYNQDNTEEEFTFVARCKNVPIGSRIALKSDDPAVKFDSGIIVTTSTTQVIKISAILPGNYAGTLKVRFEDANGKLLTANAALEISMLWKLKQGHIHYVDAIKQLGAVETLRSLREVQLSMGSFTLTGGLPIKN</sequence>
<evidence type="ECO:0000313" key="2">
    <source>
        <dbReference type="Proteomes" id="UP000192678"/>
    </source>
</evidence>
<dbReference type="AlphaFoldDB" id="A0A1W2DAT2"/>
<dbReference type="EMBL" id="FWYB01000006">
    <property type="protein sequence ID" value="SMC94687.1"/>
    <property type="molecule type" value="Genomic_DNA"/>
</dbReference>
<organism evidence="1 2">
    <name type="scientific">Pedobacter nyackensis</name>
    <dbReference type="NCBI Taxonomy" id="475255"/>
    <lineage>
        <taxon>Bacteria</taxon>
        <taxon>Pseudomonadati</taxon>
        <taxon>Bacteroidota</taxon>
        <taxon>Sphingobacteriia</taxon>
        <taxon>Sphingobacteriales</taxon>
        <taxon>Sphingobacteriaceae</taxon>
        <taxon>Pedobacter</taxon>
    </lineage>
</organism>
<gene>
    <name evidence="1" type="ORF">SAMN04488101_106119</name>
</gene>
<keyword evidence="2" id="KW-1185">Reference proteome</keyword>
<protein>
    <submittedName>
        <fullName evidence="1">Uncharacterized protein</fullName>
    </submittedName>
</protein>
<evidence type="ECO:0000313" key="1">
    <source>
        <dbReference type="EMBL" id="SMC94687.1"/>
    </source>
</evidence>
<dbReference type="Proteomes" id="UP000192678">
    <property type="component" value="Unassembled WGS sequence"/>
</dbReference>
<dbReference type="STRING" id="475255.SAMN04488101_106119"/>
<reference evidence="1 2" key="1">
    <citation type="submission" date="2017-04" db="EMBL/GenBank/DDBJ databases">
        <authorList>
            <person name="Afonso C.L."/>
            <person name="Miller P.J."/>
            <person name="Scott M.A."/>
            <person name="Spackman E."/>
            <person name="Goraichik I."/>
            <person name="Dimitrov K.M."/>
            <person name="Suarez D.L."/>
            <person name="Swayne D.E."/>
        </authorList>
    </citation>
    <scope>NUCLEOTIDE SEQUENCE [LARGE SCALE GENOMIC DNA]</scope>
    <source>
        <strain evidence="1 2">DSM 19625</strain>
    </source>
</reference>